<accession>A0A5B9D3M2</accession>
<dbReference type="AlphaFoldDB" id="A0A5B9D3M2"/>
<dbReference type="PROSITE" id="PS51257">
    <property type="entry name" value="PROKAR_LIPOPROTEIN"/>
    <property type="match status" value="1"/>
</dbReference>
<dbReference type="KEGG" id="barn:D1092_07435"/>
<organism evidence="2 3">
    <name type="scientific">Bartonella krasnovii</name>
    <dbReference type="NCBI Taxonomy" id="2267275"/>
    <lineage>
        <taxon>Bacteria</taxon>
        <taxon>Pseudomonadati</taxon>
        <taxon>Pseudomonadota</taxon>
        <taxon>Alphaproteobacteria</taxon>
        <taxon>Hyphomicrobiales</taxon>
        <taxon>Bartonellaceae</taxon>
        <taxon>Bartonella</taxon>
    </lineage>
</organism>
<dbReference type="RefSeq" id="WP_120121164.1">
    <property type="nucleotide sequence ID" value="NZ_CP031844.2"/>
</dbReference>
<evidence type="ECO:0000313" key="3">
    <source>
        <dbReference type="Proteomes" id="UP000321311"/>
    </source>
</evidence>
<evidence type="ECO:0000313" key="2">
    <source>
        <dbReference type="EMBL" id="QEE12771.1"/>
    </source>
</evidence>
<dbReference type="OrthoDB" id="7306558at2"/>
<reference evidence="3" key="1">
    <citation type="submission" date="2019-07" db="EMBL/GenBank/DDBJ databases">
        <title>Bartonella kosoyii sp. nov. and Bartonella krasnovii sp. nov., two novel members of the Bartonella elizabethae complex sensu lato, isolated from black rats and wild desert rodent-fleas.</title>
        <authorList>
            <person name="Gutierrez R."/>
            <person name="Shalit T."/>
            <person name="Markus B."/>
            <person name="Yuan C."/>
            <person name="Nachum-Biala Y."/>
            <person name="Elad D."/>
            <person name="Harrus S."/>
        </authorList>
    </citation>
    <scope>NUCLEOTIDE SEQUENCE [LARGE SCALE GENOMIC DNA]</scope>
    <source>
        <strain evidence="3">OE 1-1</strain>
    </source>
</reference>
<gene>
    <name evidence="2" type="ORF">D1092_07435</name>
</gene>
<dbReference type="NCBIfam" id="NF033894">
    <property type="entry name" value="Eex_IncN"/>
    <property type="match status" value="1"/>
</dbReference>
<dbReference type="InterPro" id="IPR047937">
    <property type="entry name" value="Eex_IncN-like"/>
</dbReference>
<feature type="compositionally biased region" description="Basic and acidic residues" evidence="1">
    <location>
        <begin position="82"/>
        <end position="96"/>
    </location>
</feature>
<name>A0A5B9D3M2_9HYPH</name>
<feature type="region of interest" description="Disordered" evidence="1">
    <location>
        <begin position="74"/>
        <end position="96"/>
    </location>
</feature>
<dbReference type="EMBL" id="CP031844">
    <property type="protein sequence ID" value="QEE12771.1"/>
    <property type="molecule type" value="Genomic_DNA"/>
</dbReference>
<protein>
    <recommendedName>
        <fullName evidence="4">EexN family lipoprotein</fullName>
    </recommendedName>
</protein>
<dbReference type="GeneID" id="71061960"/>
<evidence type="ECO:0008006" key="4">
    <source>
        <dbReference type="Google" id="ProtNLM"/>
    </source>
</evidence>
<evidence type="ECO:0000256" key="1">
    <source>
        <dbReference type="SAM" id="MobiDB-lite"/>
    </source>
</evidence>
<dbReference type="Proteomes" id="UP000321311">
    <property type="component" value="Chromosome"/>
</dbReference>
<sequence length="96" mass="11113">MNKIIITTLLLCTGLIAAGCEKTYSVEDFRKDEKLRAEWAARCDGAGDSTNCQNVRIVIHEDMRKDFREFRNRLFGNKNKQKTKEQSEKEQDKGNN</sequence>
<proteinExistence type="predicted"/>